<evidence type="ECO:0008006" key="2">
    <source>
        <dbReference type="Google" id="ProtNLM"/>
    </source>
</evidence>
<organism evidence="1">
    <name type="scientific">uncultured Caudovirales phage</name>
    <dbReference type="NCBI Taxonomy" id="2100421"/>
    <lineage>
        <taxon>Viruses</taxon>
        <taxon>Duplodnaviria</taxon>
        <taxon>Heunggongvirae</taxon>
        <taxon>Uroviricota</taxon>
        <taxon>Caudoviricetes</taxon>
        <taxon>Peduoviridae</taxon>
        <taxon>Maltschvirus</taxon>
        <taxon>Maltschvirus maltsch</taxon>
    </lineage>
</organism>
<evidence type="ECO:0000313" key="1">
    <source>
        <dbReference type="EMBL" id="CAB4126765.1"/>
    </source>
</evidence>
<name>A0A6J5KZS5_9CAUD</name>
<dbReference type="EMBL" id="LR796200">
    <property type="protein sequence ID" value="CAB4126765.1"/>
    <property type="molecule type" value="Genomic_DNA"/>
</dbReference>
<protein>
    <recommendedName>
        <fullName evidence="2">Major capsid protein Gp5</fullName>
    </recommendedName>
</protein>
<gene>
    <name evidence="1" type="ORF">UFOVP87_13</name>
</gene>
<proteinExistence type="predicted"/>
<accession>A0A6J5KZS5</accession>
<sequence length="304" mass="33033">MALQTEIWVTDIQENLFPANDFMSRCKDHSAFINHLTVHLPQSGANPAIFKNNTSLPVNINQRNDTDFTYSLNNYKGEPLLITNLEELQNSYDKRSSVLGNVTRNMNYAIGNQTLYAWAPSGASRIVRTSGSAVATALAPSATGNRNAITLADIAALKAKLDNDNVPAEGRILLMPADMYNNQLLAISNIQAFYAYNLPTLQNGKVPTLFGFEVMVRPTVCVYDTSAVIKAISDNGVPSSPATTDNLACLAYHPDFVSKALGNINVYAQENLPQYYGSIMSIEVQHGASPLRSTSVGIAALIQQ</sequence>
<reference evidence="1" key="1">
    <citation type="submission" date="2020-04" db="EMBL/GenBank/DDBJ databases">
        <authorList>
            <person name="Chiriac C."/>
            <person name="Salcher M."/>
            <person name="Ghai R."/>
            <person name="Kavagutti S V."/>
        </authorList>
    </citation>
    <scope>NUCLEOTIDE SEQUENCE</scope>
</reference>